<evidence type="ECO:0000313" key="2">
    <source>
        <dbReference type="EMBL" id="MCG7320762.1"/>
    </source>
</evidence>
<dbReference type="InterPro" id="IPR011129">
    <property type="entry name" value="CSD"/>
</dbReference>
<dbReference type="RefSeq" id="WP_019286606.1">
    <property type="nucleotide sequence ID" value="NZ_DAMCTM010000001.1"/>
</dbReference>
<gene>
    <name evidence="2" type="ORF">MHL29_02480</name>
</gene>
<feature type="domain" description="CSD" evidence="1">
    <location>
        <begin position="4"/>
        <end position="68"/>
    </location>
</feature>
<dbReference type="SMART" id="SM00357">
    <property type="entry name" value="CSP"/>
    <property type="match status" value="1"/>
</dbReference>
<organism evidence="2 3">
    <name type="scientific">Arsenicicoccus bolidensis</name>
    <dbReference type="NCBI Taxonomy" id="229480"/>
    <lineage>
        <taxon>Bacteria</taxon>
        <taxon>Bacillati</taxon>
        <taxon>Actinomycetota</taxon>
        <taxon>Actinomycetes</taxon>
        <taxon>Micrococcales</taxon>
        <taxon>Intrasporangiaceae</taxon>
        <taxon>Arsenicicoccus</taxon>
    </lineage>
</organism>
<accession>A0ABS9PYP9</accession>
<dbReference type="Proteomes" id="UP001521931">
    <property type="component" value="Unassembled WGS sequence"/>
</dbReference>
<dbReference type="SUPFAM" id="SSF50249">
    <property type="entry name" value="Nucleic acid-binding proteins"/>
    <property type="match status" value="1"/>
</dbReference>
<dbReference type="InterPro" id="IPR012340">
    <property type="entry name" value="NA-bd_OB-fold"/>
</dbReference>
<dbReference type="Gene3D" id="2.40.50.140">
    <property type="entry name" value="Nucleic acid-binding proteins"/>
    <property type="match status" value="1"/>
</dbReference>
<evidence type="ECO:0000313" key="3">
    <source>
        <dbReference type="Proteomes" id="UP001521931"/>
    </source>
</evidence>
<proteinExistence type="predicted"/>
<dbReference type="CDD" id="cd04458">
    <property type="entry name" value="CSP_CDS"/>
    <property type="match status" value="1"/>
</dbReference>
<dbReference type="InterPro" id="IPR002059">
    <property type="entry name" value="CSP_DNA-bd"/>
</dbReference>
<name>A0ABS9PYP9_9MICO</name>
<dbReference type="Pfam" id="PF00313">
    <property type="entry name" value="CSD"/>
    <property type="match status" value="1"/>
</dbReference>
<sequence>MADVIQGEVLSFDAVKGYGFIAPDDDGPDVFLHVNDIVGDRAQVRPGVIVEYVPEEGAKGPKAAQVRALGDDLDVRRPAGRPVERPDGEVDVLSPREFEDAITEMLLRAEPTLTGSQILHLRGRLGTMARGYGWVED</sequence>
<reference evidence="2 3" key="1">
    <citation type="submission" date="2022-02" db="EMBL/GenBank/DDBJ databases">
        <title>Uncovering new skin microbiome diversity through culturing and metagenomics.</title>
        <authorList>
            <person name="Conlan S."/>
            <person name="Deming C."/>
            <person name="Nisc Comparative Sequencing Program N."/>
            <person name="Segre J.A."/>
        </authorList>
    </citation>
    <scope>NUCLEOTIDE SEQUENCE [LARGE SCALE GENOMIC DNA]</scope>
    <source>
        <strain evidence="2 3">ACRQZ</strain>
    </source>
</reference>
<dbReference type="PROSITE" id="PS51857">
    <property type="entry name" value="CSD_2"/>
    <property type="match status" value="1"/>
</dbReference>
<keyword evidence="3" id="KW-1185">Reference proteome</keyword>
<dbReference type="InterPro" id="IPR050181">
    <property type="entry name" value="Cold_shock_domain"/>
</dbReference>
<evidence type="ECO:0000259" key="1">
    <source>
        <dbReference type="PROSITE" id="PS51857"/>
    </source>
</evidence>
<dbReference type="PRINTS" id="PR00050">
    <property type="entry name" value="COLDSHOCK"/>
</dbReference>
<dbReference type="PANTHER" id="PTHR11544">
    <property type="entry name" value="COLD SHOCK DOMAIN CONTAINING PROTEINS"/>
    <property type="match status" value="1"/>
</dbReference>
<comment type="caution">
    <text evidence="2">The sequence shown here is derived from an EMBL/GenBank/DDBJ whole genome shotgun (WGS) entry which is preliminary data.</text>
</comment>
<dbReference type="EMBL" id="JAKRCV010000004">
    <property type="protein sequence ID" value="MCG7320762.1"/>
    <property type="molecule type" value="Genomic_DNA"/>
</dbReference>
<protein>
    <submittedName>
        <fullName evidence="2">Cold shock domain-containing protein</fullName>
    </submittedName>
</protein>